<gene>
    <name evidence="2" type="ORF">TPSB3V08_LOCUS4864</name>
</gene>
<dbReference type="AlphaFoldDB" id="A0A7R9H2B3"/>
<dbReference type="InterPro" id="IPR056602">
    <property type="entry name" value="Beta-prop_LRRK2"/>
</dbReference>
<evidence type="ECO:0000313" key="2">
    <source>
        <dbReference type="EMBL" id="CAD7405213.1"/>
    </source>
</evidence>
<name>A0A7R9H2B3_TIMPO</name>
<proteinExistence type="predicted"/>
<sequence length="249" mass="28219">MSIELICHCRVCELWCGETHGQISIFSIRENIVSSHDIVNHFEPVIENINVLNLVSTQCPNYCDAGEVLYRVPVGPCNVLVTCIYMCVSGCIVYQWDPISRTILNKLDCSKLVPCSESLKSISIEEHLSPGKCQVTSLAMLNNELYIGTTWGCIVVAERSSMRPITVFRPFEEEVRMIVPLPRLNYEDEKKRNYPLVATIGRGYRTLIARYTDTVITPSVLSPQAFDRDRDRGRNMYALLWHAGQWAAA</sequence>
<protein>
    <recommendedName>
        <fullName evidence="1">LRRK2 beta-propeller domain-containing protein</fullName>
    </recommendedName>
</protein>
<organism evidence="2">
    <name type="scientific">Timema poppense</name>
    <name type="common">Walking stick</name>
    <dbReference type="NCBI Taxonomy" id="170557"/>
    <lineage>
        <taxon>Eukaryota</taxon>
        <taxon>Metazoa</taxon>
        <taxon>Ecdysozoa</taxon>
        <taxon>Arthropoda</taxon>
        <taxon>Hexapoda</taxon>
        <taxon>Insecta</taxon>
        <taxon>Pterygota</taxon>
        <taxon>Neoptera</taxon>
        <taxon>Polyneoptera</taxon>
        <taxon>Phasmatodea</taxon>
        <taxon>Timematodea</taxon>
        <taxon>Timematoidea</taxon>
        <taxon>Timematidae</taxon>
        <taxon>Timema</taxon>
    </lineage>
</organism>
<dbReference type="Pfam" id="PF23748">
    <property type="entry name" value="Beta-prop_LRRK2"/>
    <property type="match status" value="1"/>
</dbReference>
<dbReference type="EMBL" id="OD002432">
    <property type="protein sequence ID" value="CAD7405213.1"/>
    <property type="molecule type" value="Genomic_DNA"/>
</dbReference>
<reference evidence="2" key="1">
    <citation type="submission" date="2020-11" db="EMBL/GenBank/DDBJ databases">
        <authorList>
            <person name="Tran Van P."/>
        </authorList>
    </citation>
    <scope>NUCLEOTIDE SEQUENCE</scope>
</reference>
<feature type="domain" description="LRRK2 beta-propeller" evidence="1">
    <location>
        <begin position="82"/>
        <end position="205"/>
    </location>
</feature>
<accession>A0A7R9H2B3</accession>
<evidence type="ECO:0000259" key="1">
    <source>
        <dbReference type="Pfam" id="PF23748"/>
    </source>
</evidence>